<dbReference type="Proteomes" id="UP000245998">
    <property type="component" value="Unassembled WGS sequence"/>
</dbReference>
<evidence type="ECO:0000313" key="1">
    <source>
        <dbReference type="EMBL" id="PWA11184.1"/>
    </source>
</evidence>
<organism evidence="1 2">
    <name type="scientific">Pueribacillus theae</name>
    <dbReference type="NCBI Taxonomy" id="2171751"/>
    <lineage>
        <taxon>Bacteria</taxon>
        <taxon>Bacillati</taxon>
        <taxon>Bacillota</taxon>
        <taxon>Bacilli</taxon>
        <taxon>Bacillales</taxon>
        <taxon>Bacillaceae</taxon>
        <taxon>Pueribacillus</taxon>
    </lineage>
</organism>
<sequence length="140" mass="16105">MRKFISVLVIISLLSGCGSQLSFSKISEKDVNRDIQSFIHDVKNENGAYLYFDNQKAIYVYLNGTNVKQGDKAVHFTEFNVEEEGDTLNIRYSNAETNDYSNQSLNYELLYKVNLDKKYENVKLFNNSEEVSYDVISGNQ</sequence>
<proteinExistence type="predicted"/>
<keyword evidence="2" id="KW-1185">Reference proteome</keyword>
<protein>
    <recommendedName>
        <fullName evidence="3">Lipoprotein</fullName>
    </recommendedName>
</protein>
<dbReference type="AlphaFoldDB" id="A0A2U1K1W6"/>
<name>A0A2U1K1W6_9BACI</name>
<dbReference type="PROSITE" id="PS51257">
    <property type="entry name" value="PROKAR_LIPOPROTEIN"/>
    <property type="match status" value="1"/>
</dbReference>
<dbReference type="OrthoDB" id="2614098at2"/>
<dbReference type="EMBL" id="QCZG01000017">
    <property type="protein sequence ID" value="PWA11184.1"/>
    <property type="molecule type" value="Genomic_DNA"/>
</dbReference>
<gene>
    <name evidence="1" type="ORF">DCC39_09425</name>
</gene>
<evidence type="ECO:0000313" key="2">
    <source>
        <dbReference type="Proteomes" id="UP000245998"/>
    </source>
</evidence>
<evidence type="ECO:0008006" key="3">
    <source>
        <dbReference type="Google" id="ProtNLM"/>
    </source>
</evidence>
<comment type="caution">
    <text evidence="1">The sequence shown here is derived from an EMBL/GenBank/DDBJ whole genome shotgun (WGS) entry which is preliminary data.</text>
</comment>
<reference evidence="1 2" key="1">
    <citation type="submission" date="2018-04" db="EMBL/GenBank/DDBJ databases">
        <title>Camelliibacillus theae gen. nov., sp. nov., isolated from Pu'er tea.</title>
        <authorList>
            <person name="Niu L."/>
        </authorList>
    </citation>
    <scope>NUCLEOTIDE SEQUENCE [LARGE SCALE GENOMIC DNA]</scope>
    <source>
        <strain evidence="1 2">T8</strain>
    </source>
</reference>
<accession>A0A2U1K1W6</accession>
<dbReference type="RefSeq" id="WP_116554646.1">
    <property type="nucleotide sequence ID" value="NZ_QCZG01000017.1"/>
</dbReference>